<evidence type="ECO:0000313" key="4">
    <source>
        <dbReference type="Proteomes" id="UP000696280"/>
    </source>
</evidence>
<evidence type="ECO:0000313" key="3">
    <source>
        <dbReference type="EMBL" id="CAG8951352.1"/>
    </source>
</evidence>
<evidence type="ECO:0000256" key="2">
    <source>
        <dbReference type="SAM" id="SignalP"/>
    </source>
</evidence>
<feature type="signal peptide" evidence="2">
    <location>
        <begin position="1"/>
        <end position="19"/>
    </location>
</feature>
<feature type="compositionally biased region" description="Pro residues" evidence="1">
    <location>
        <begin position="100"/>
        <end position="131"/>
    </location>
</feature>
<evidence type="ECO:0000256" key="1">
    <source>
        <dbReference type="SAM" id="MobiDB-lite"/>
    </source>
</evidence>
<feature type="chain" id="PRO_5040493771" evidence="2">
    <location>
        <begin position="20"/>
        <end position="159"/>
    </location>
</feature>
<dbReference type="EMBL" id="CAJVRL010000043">
    <property type="protein sequence ID" value="CAG8951352.1"/>
    <property type="molecule type" value="Genomic_DNA"/>
</dbReference>
<organism evidence="3 4">
    <name type="scientific">Hymenoscyphus fraxineus</name>
    <dbReference type="NCBI Taxonomy" id="746836"/>
    <lineage>
        <taxon>Eukaryota</taxon>
        <taxon>Fungi</taxon>
        <taxon>Dikarya</taxon>
        <taxon>Ascomycota</taxon>
        <taxon>Pezizomycotina</taxon>
        <taxon>Leotiomycetes</taxon>
        <taxon>Helotiales</taxon>
        <taxon>Helotiaceae</taxon>
        <taxon>Hymenoscyphus</taxon>
    </lineage>
</organism>
<protein>
    <submittedName>
        <fullName evidence="3">Uncharacterized protein</fullName>
    </submittedName>
</protein>
<feature type="compositionally biased region" description="Basic and acidic residues" evidence="1">
    <location>
        <begin position="135"/>
        <end position="159"/>
    </location>
</feature>
<feature type="region of interest" description="Disordered" evidence="1">
    <location>
        <begin position="76"/>
        <end position="159"/>
    </location>
</feature>
<keyword evidence="4" id="KW-1185">Reference proteome</keyword>
<accession>A0A9N9PRC6</accession>
<name>A0A9N9PRC6_9HELO</name>
<dbReference type="Proteomes" id="UP000696280">
    <property type="component" value="Unassembled WGS sequence"/>
</dbReference>
<reference evidence="3" key="1">
    <citation type="submission" date="2021-07" db="EMBL/GenBank/DDBJ databases">
        <authorList>
            <person name="Durling M."/>
        </authorList>
    </citation>
    <scope>NUCLEOTIDE SEQUENCE</scope>
</reference>
<gene>
    <name evidence="3" type="ORF">HYFRA_00007263</name>
</gene>
<dbReference type="OrthoDB" id="10496029at2759"/>
<dbReference type="AlphaFoldDB" id="A0A9N9PRC6"/>
<sequence>MLIPNLFTAAAILSALVAGIPIPANHESNEQTLSKRIDPKTNLDLSKRAGLGGAGPSEIKKKLLVVIYSGRSPEEKYFAQMRERKKQEDLEWELRRKQKSPPPEPATPPPSPPRPLSPPRPISPPPSPPHSGPSRAERGKQKVTEEERNEVERIDYYYM</sequence>
<comment type="caution">
    <text evidence="3">The sequence shown here is derived from an EMBL/GenBank/DDBJ whole genome shotgun (WGS) entry which is preliminary data.</text>
</comment>
<keyword evidence="2" id="KW-0732">Signal</keyword>
<proteinExistence type="predicted"/>
<feature type="compositionally biased region" description="Basic and acidic residues" evidence="1">
    <location>
        <begin position="76"/>
        <end position="95"/>
    </location>
</feature>